<sequence length="186" mass="21033">MSLLDSSISFLVVRDVTGLWTCDTYVLGEPYYYRGGGSDSHESVTRTDIKQTFFDIEEDKAPGPDGYSSGFYKAAWSVIGEEIMVAVEEFFLHGRLLKQVNATLLAFIPKVKNPVTVADFRPISCYNVIYKAITKILVHRIRPFLSRLVSPTQNAFIPGRMINDNILLAQELFAGYKQQRTPRDVQ</sequence>
<dbReference type="PANTHER" id="PTHR46890">
    <property type="entry name" value="NON-LTR RETROLELEMENT REVERSE TRANSCRIPTASE-LIKE PROTEIN-RELATED"/>
    <property type="match status" value="1"/>
</dbReference>
<accession>A0AAW2JGQ4</accession>
<evidence type="ECO:0000313" key="1">
    <source>
        <dbReference type="EMBL" id="KAL0292976.1"/>
    </source>
</evidence>
<dbReference type="EMBL" id="JACGWJ010000364">
    <property type="protein sequence ID" value="KAL0292976.1"/>
    <property type="molecule type" value="Genomic_DNA"/>
</dbReference>
<dbReference type="PANTHER" id="PTHR46890:SF48">
    <property type="entry name" value="RNA-DIRECTED DNA POLYMERASE"/>
    <property type="match status" value="1"/>
</dbReference>
<dbReference type="SUPFAM" id="SSF56672">
    <property type="entry name" value="DNA/RNA polymerases"/>
    <property type="match status" value="1"/>
</dbReference>
<protein>
    <recommendedName>
        <fullName evidence="2">Reverse transcriptase domain-containing protein</fullName>
    </recommendedName>
</protein>
<evidence type="ECO:0008006" key="2">
    <source>
        <dbReference type="Google" id="ProtNLM"/>
    </source>
</evidence>
<reference evidence="1" key="1">
    <citation type="submission" date="2020-06" db="EMBL/GenBank/DDBJ databases">
        <authorList>
            <person name="Li T."/>
            <person name="Hu X."/>
            <person name="Zhang T."/>
            <person name="Song X."/>
            <person name="Zhang H."/>
            <person name="Dai N."/>
            <person name="Sheng W."/>
            <person name="Hou X."/>
            <person name="Wei L."/>
        </authorList>
    </citation>
    <scope>NUCLEOTIDE SEQUENCE</scope>
    <source>
        <strain evidence="1">G02</strain>
        <tissue evidence="1">Leaf</tissue>
    </source>
</reference>
<reference evidence="1" key="2">
    <citation type="journal article" date="2024" name="Plant">
        <title>Genomic evolution and insights into agronomic trait innovations of Sesamum species.</title>
        <authorList>
            <person name="Miao H."/>
            <person name="Wang L."/>
            <person name="Qu L."/>
            <person name="Liu H."/>
            <person name="Sun Y."/>
            <person name="Le M."/>
            <person name="Wang Q."/>
            <person name="Wei S."/>
            <person name="Zheng Y."/>
            <person name="Lin W."/>
            <person name="Duan Y."/>
            <person name="Cao H."/>
            <person name="Xiong S."/>
            <person name="Wang X."/>
            <person name="Wei L."/>
            <person name="Li C."/>
            <person name="Ma Q."/>
            <person name="Ju M."/>
            <person name="Zhao R."/>
            <person name="Li G."/>
            <person name="Mu C."/>
            <person name="Tian Q."/>
            <person name="Mei H."/>
            <person name="Zhang T."/>
            <person name="Gao T."/>
            <person name="Zhang H."/>
        </authorList>
    </citation>
    <scope>NUCLEOTIDE SEQUENCE</scope>
    <source>
        <strain evidence="1">G02</strain>
    </source>
</reference>
<comment type="caution">
    <text evidence="1">The sequence shown here is derived from an EMBL/GenBank/DDBJ whole genome shotgun (WGS) entry which is preliminary data.</text>
</comment>
<dbReference type="InterPro" id="IPR043502">
    <property type="entry name" value="DNA/RNA_pol_sf"/>
</dbReference>
<organism evidence="1">
    <name type="scientific">Sesamum radiatum</name>
    <name type="common">Black benniseed</name>
    <dbReference type="NCBI Taxonomy" id="300843"/>
    <lineage>
        <taxon>Eukaryota</taxon>
        <taxon>Viridiplantae</taxon>
        <taxon>Streptophyta</taxon>
        <taxon>Embryophyta</taxon>
        <taxon>Tracheophyta</taxon>
        <taxon>Spermatophyta</taxon>
        <taxon>Magnoliopsida</taxon>
        <taxon>eudicotyledons</taxon>
        <taxon>Gunneridae</taxon>
        <taxon>Pentapetalae</taxon>
        <taxon>asterids</taxon>
        <taxon>lamiids</taxon>
        <taxon>Lamiales</taxon>
        <taxon>Pedaliaceae</taxon>
        <taxon>Sesamum</taxon>
    </lineage>
</organism>
<gene>
    <name evidence="1" type="ORF">Sradi_6962600</name>
</gene>
<dbReference type="InterPro" id="IPR052343">
    <property type="entry name" value="Retrotransposon-Effector_Assoc"/>
</dbReference>
<name>A0AAW2JGQ4_SESRA</name>
<dbReference type="AlphaFoldDB" id="A0AAW2JGQ4"/>
<proteinExistence type="predicted"/>